<name>A0A067NZJ7_PLEO1</name>
<dbReference type="Proteomes" id="UP000027073">
    <property type="component" value="Unassembled WGS sequence"/>
</dbReference>
<evidence type="ECO:0000313" key="2">
    <source>
        <dbReference type="Proteomes" id="UP000027073"/>
    </source>
</evidence>
<accession>A0A067NZJ7</accession>
<dbReference type="AlphaFoldDB" id="A0A067NZJ7"/>
<proteinExistence type="predicted"/>
<reference evidence="2" key="1">
    <citation type="journal article" date="2014" name="Proc. Natl. Acad. Sci. U.S.A.">
        <title>Extensive sampling of basidiomycete genomes demonstrates inadequacy of the white-rot/brown-rot paradigm for wood decay fungi.</title>
        <authorList>
            <person name="Riley R."/>
            <person name="Salamov A.A."/>
            <person name="Brown D.W."/>
            <person name="Nagy L.G."/>
            <person name="Floudas D."/>
            <person name="Held B.W."/>
            <person name="Levasseur A."/>
            <person name="Lombard V."/>
            <person name="Morin E."/>
            <person name="Otillar R."/>
            <person name="Lindquist E.A."/>
            <person name="Sun H."/>
            <person name="LaButti K.M."/>
            <person name="Schmutz J."/>
            <person name="Jabbour D."/>
            <person name="Luo H."/>
            <person name="Baker S.E."/>
            <person name="Pisabarro A.G."/>
            <person name="Walton J.D."/>
            <person name="Blanchette R.A."/>
            <person name="Henrissat B."/>
            <person name="Martin F."/>
            <person name="Cullen D."/>
            <person name="Hibbett D.S."/>
            <person name="Grigoriev I.V."/>
        </authorList>
    </citation>
    <scope>NUCLEOTIDE SEQUENCE [LARGE SCALE GENOMIC DNA]</scope>
    <source>
        <strain evidence="2">PC15</strain>
    </source>
</reference>
<dbReference type="OrthoDB" id="10330659at2759"/>
<dbReference type="InParanoid" id="A0A067NZJ7"/>
<gene>
    <name evidence="1" type="ORF">PLEOSDRAFT_152853</name>
</gene>
<dbReference type="EMBL" id="KL198004">
    <property type="protein sequence ID" value="KDQ33493.1"/>
    <property type="molecule type" value="Genomic_DNA"/>
</dbReference>
<dbReference type="HOGENOM" id="CLU_628698_0_0_1"/>
<organism evidence="1 2">
    <name type="scientific">Pleurotus ostreatus (strain PC15)</name>
    <name type="common">Oyster mushroom</name>
    <dbReference type="NCBI Taxonomy" id="1137138"/>
    <lineage>
        <taxon>Eukaryota</taxon>
        <taxon>Fungi</taxon>
        <taxon>Dikarya</taxon>
        <taxon>Basidiomycota</taxon>
        <taxon>Agaricomycotina</taxon>
        <taxon>Agaricomycetes</taxon>
        <taxon>Agaricomycetidae</taxon>
        <taxon>Agaricales</taxon>
        <taxon>Pleurotineae</taxon>
        <taxon>Pleurotaceae</taxon>
        <taxon>Pleurotus</taxon>
    </lineage>
</organism>
<protein>
    <submittedName>
        <fullName evidence="1">Uncharacterized protein</fullName>
    </submittedName>
</protein>
<dbReference type="VEuPathDB" id="FungiDB:PLEOSDRAFT_152853"/>
<sequence length="436" mass="49808">MDMSDPTIEGPPAPIRRPPQWNTWLDEYTKRRHVSYVALHQLMEGITSDEFQALRDFTVKNIRIMTSGRSAAILSNTEWRQLKEKIVKEFPKMSHYEGTWPIRAIVAKYVVYRRNQHSITKENATQKIIQTKKKCRYVYYIGKPLPRKALECLTPNEAPLMTPTPKIISTQPPPSTFGSVHGGPSSSRLIPVVDIESFSAEDLLRFRPRKMQCIKCAHLAPLSEGAKSQGLFTKYISTIYQTFDYAEDTLTKMGIIDDYTLALLLQLPEDDRRRMFTTSAYCNVVDGIEISRHINTLKYGMLIESRSSRPPASSASFSYSQNRTSTFGAHPPASYPLYSSSSDADTISFTMKCNACDFQPRVTPSSPALEAFLTAKGLQSLLPVFTEWAIFTDDRFDMLRYSWSEADRAALFNDDRHIKLTEFHRFALMVAFRQRD</sequence>
<evidence type="ECO:0000313" key="1">
    <source>
        <dbReference type="EMBL" id="KDQ33493.1"/>
    </source>
</evidence>